<dbReference type="InterPro" id="IPR051419">
    <property type="entry name" value="Lys/N-term_MeTrsfase_sf"/>
</dbReference>
<dbReference type="SUPFAM" id="SSF53335">
    <property type="entry name" value="S-adenosyl-L-methionine-dependent methyltransferases"/>
    <property type="match status" value="2"/>
</dbReference>
<accession>A0A022RMR4</accession>
<dbReference type="eggNOG" id="KOG2352">
    <property type="taxonomic scope" value="Eukaryota"/>
</dbReference>
<sequence length="606" mass="67867">KMFSQSEELLLTLSIRDSLYPKWPQFESLLKDQLLTRSSLLPASDGEPVKAADLSILCGSEKLCENLSAAGFTNITKLDFSNLIAPDDEFIQNQKVSIEIYENWKLKFADESFDVIVEMGVYDALMLPDVGYTGSGSSYTDAVNRILKTGGKFICITFAEQNALDLLLTQFRFGWKITVHPIPSEELKQQTFMFVVEKDSCASVSLMTFVVDTYSPNSHRDRTRVDEWLFSNKQGQIRAAANSEASRLLIILLDSSHDIDVFDTKTLEVTSDLTGPIIVDEVISPKNRYEDNDDLVFRRLIFLKPQAVVQSEALLDVNKVQGASKTRKKKKGKQKISEGSRNPKASSGDRKVNHDYLASTYNVIISGLLLFFPHLQKVSSSTSSPMMETVVIGLGAGLLPMFMKNRLPLKIVVRIDDGIQFVGKKANPVAEANPVADIVTNISQLHISDGIQEEADSVAGESSRKLDILIVDVKSRDTSDHFRAPSKEFFDDSFLQDVNNSLSDNGLFVVNVLVTSSEVMAYIHSVLKGVFGKKIVSFKLEENRHEVIFMVKNEKMMTRFLKNEDFNKAANRCVVSLEKESMQEWITGVKQSIKLMKRCLVLGENF</sequence>
<dbReference type="AlphaFoldDB" id="A0A022RMR4"/>
<evidence type="ECO:0000256" key="5">
    <source>
        <dbReference type="SAM" id="MobiDB-lite"/>
    </source>
</evidence>
<evidence type="ECO:0000313" key="7">
    <source>
        <dbReference type="Proteomes" id="UP000030748"/>
    </source>
</evidence>
<evidence type="ECO:0000313" key="6">
    <source>
        <dbReference type="EMBL" id="EYU41246.1"/>
    </source>
</evidence>
<dbReference type="InterPro" id="IPR029063">
    <property type="entry name" value="SAM-dependent_MTases_sf"/>
</dbReference>
<dbReference type="PANTHER" id="PTHR12176">
    <property type="entry name" value="SAM-DEPENDENT METHYLTRANSFERASE SUPERFAMILY PROTEIN"/>
    <property type="match status" value="1"/>
</dbReference>
<dbReference type="PANTHER" id="PTHR12176:SF78">
    <property type="entry name" value="EEF1A LYSINE AND N-TERMINAL METHYLTRANSFERASE"/>
    <property type="match status" value="1"/>
</dbReference>
<comment type="similarity">
    <text evidence="1">Belongs to the methyltransferase superfamily.</text>
</comment>
<reference evidence="6 7" key="1">
    <citation type="journal article" date="2013" name="Proc. Natl. Acad. Sci. U.S.A.">
        <title>Fine-scale variation in meiotic recombination in Mimulus inferred from population shotgun sequencing.</title>
        <authorList>
            <person name="Hellsten U."/>
            <person name="Wright K.M."/>
            <person name="Jenkins J."/>
            <person name="Shu S."/>
            <person name="Yuan Y."/>
            <person name="Wessler S.R."/>
            <person name="Schmutz J."/>
            <person name="Willis J.H."/>
            <person name="Rokhsar D.S."/>
        </authorList>
    </citation>
    <scope>NUCLEOTIDE SEQUENCE [LARGE SCALE GENOMIC DNA]</scope>
    <source>
        <strain evidence="7">cv. DUN x IM62</strain>
    </source>
</reference>
<dbReference type="Proteomes" id="UP000030748">
    <property type="component" value="Unassembled WGS sequence"/>
</dbReference>
<keyword evidence="3" id="KW-0808">Transferase</keyword>
<organism evidence="6 7">
    <name type="scientific">Erythranthe guttata</name>
    <name type="common">Yellow monkey flower</name>
    <name type="synonym">Mimulus guttatus</name>
    <dbReference type="NCBI Taxonomy" id="4155"/>
    <lineage>
        <taxon>Eukaryota</taxon>
        <taxon>Viridiplantae</taxon>
        <taxon>Streptophyta</taxon>
        <taxon>Embryophyta</taxon>
        <taxon>Tracheophyta</taxon>
        <taxon>Spermatophyta</taxon>
        <taxon>Magnoliopsida</taxon>
        <taxon>eudicotyledons</taxon>
        <taxon>Gunneridae</taxon>
        <taxon>Pentapetalae</taxon>
        <taxon>asterids</taxon>
        <taxon>lamiids</taxon>
        <taxon>Lamiales</taxon>
        <taxon>Phrymaceae</taxon>
        <taxon>Erythranthe</taxon>
    </lineage>
</organism>
<feature type="compositionally biased region" description="Basic residues" evidence="5">
    <location>
        <begin position="325"/>
        <end position="334"/>
    </location>
</feature>
<protein>
    <submittedName>
        <fullName evidence="6">Uncharacterized protein</fullName>
    </submittedName>
</protein>
<evidence type="ECO:0000256" key="1">
    <source>
        <dbReference type="ARBA" id="ARBA00008361"/>
    </source>
</evidence>
<dbReference type="GO" id="GO:0008168">
    <property type="term" value="F:methyltransferase activity"/>
    <property type="evidence" value="ECO:0007669"/>
    <property type="project" value="UniProtKB-KW"/>
</dbReference>
<feature type="region of interest" description="Disordered" evidence="5">
    <location>
        <begin position="324"/>
        <end position="351"/>
    </location>
</feature>
<keyword evidence="7" id="KW-1185">Reference proteome</keyword>
<keyword evidence="4" id="KW-0511">Multifunctional enzyme</keyword>
<dbReference type="EMBL" id="KI630353">
    <property type="protein sequence ID" value="EYU41246.1"/>
    <property type="molecule type" value="Genomic_DNA"/>
</dbReference>
<keyword evidence="2" id="KW-0489">Methyltransferase</keyword>
<proteinExistence type="inferred from homology"/>
<dbReference type="GO" id="GO:0032259">
    <property type="term" value="P:methylation"/>
    <property type="evidence" value="ECO:0007669"/>
    <property type="project" value="UniProtKB-KW"/>
</dbReference>
<dbReference type="Gene3D" id="3.40.50.150">
    <property type="entry name" value="Vaccinia Virus protein VP39"/>
    <property type="match status" value="2"/>
</dbReference>
<evidence type="ECO:0000256" key="4">
    <source>
        <dbReference type="ARBA" id="ARBA00023268"/>
    </source>
</evidence>
<gene>
    <name evidence="6" type="ORF">MIMGU_mgv11b015153mg</name>
</gene>
<name>A0A022RMR4_ERYGU</name>
<feature type="non-terminal residue" evidence="6">
    <location>
        <position position="1"/>
    </location>
</feature>
<evidence type="ECO:0000256" key="2">
    <source>
        <dbReference type="ARBA" id="ARBA00022603"/>
    </source>
</evidence>
<evidence type="ECO:0000256" key="3">
    <source>
        <dbReference type="ARBA" id="ARBA00022679"/>
    </source>
</evidence>